<name>A0AAV0G8U3_9ASTE</name>
<sequence length="346" mass="39398">MATEQEKFNFLSALRAVDCIASPFLTTMKYDNRWVKLNYTRSTRDPIIGIDLGEVKHVSRFELEDMTDDFNPKNIVARGVRGRLFKGVMTQGSETREVTVKTWDFSPPLNIRDMNCYSDALAGELLLLTTPDISSHPSLVKLIGYSVQNWLAVVFDFKWNQTLQDLIPCGSFSLEQRMNVAIDLAQAIEHLHDRQIALGNLSASNVSIDQEYKVKLFNFDCHLNPRFPRRYINALKKGDPTHYTDCEKKNALALDVYAYGVLLRELIAQKLGCAKEVTDGRTYSYVEQSLLGLGQRCMEYAVDCRPSIHDVVASLRQLLPTRKRKYRSTSSPSDDDDDDDESMELC</sequence>
<dbReference type="GO" id="GO:0005524">
    <property type="term" value="F:ATP binding"/>
    <property type="evidence" value="ECO:0007669"/>
    <property type="project" value="UniProtKB-KW"/>
</dbReference>
<dbReference type="EMBL" id="CAMAPF010001064">
    <property type="protein sequence ID" value="CAH9144399.1"/>
    <property type="molecule type" value="Genomic_DNA"/>
</dbReference>
<dbReference type="PROSITE" id="PS50011">
    <property type="entry name" value="PROTEIN_KINASE_DOM"/>
    <property type="match status" value="1"/>
</dbReference>
<keyword evidence="6" id="KW-1185">Reference proteome</keyword>
<dbReference type="Gene3D" id="1.10.510.10">
    <property type="entry name" value="Transferase(Phosphotransferase) domain 1"/>
    <property type="match status" value="1"/>
</dbReference>
<keyword evidence="1" id="KW-0547">Nucleotide-binding</keyword>
<dbReference type="PANTHER" id="PTHR27001">
    <property type="entry name" value="OS01G0253100 PROTEIN"/>
    <property type="match status" value="1"/>
</dbReference>
<dbReference type="InterPro" id="IPR001245">
    <property type="entry name" value="Ser-Thr/Tyr_kinase_cat_dom"/>
</dbReference>
<dbReference type="Proteomes" id="UP001152523">
    <property type="component" value="Unassembled WGS sequence"/>
</dbReference>
<feature type="compositionally biased region" description="Acidic residues" evidence="3">
    <location>
        <begin position="333"/>
        <end position="346"/>
    </location>
</feature>
<dbReference type="AlphaFoldDB" id="A0AAV0G8U3"/>
<organism evidence="5 6">
    <name type="scientific">Cuscuta epithymum</name>
    <dbReference type="NCBI Taxonomy" id="186058"/>
    <lineage>
        <taxon>Eukaryota</taxon>
        <taxon>Viridiplantae</taxon>
        <taxon>Streptophyta</taxon>
        <taxon>Embryophyta</taxon>
        <taxon>Tracheophyta</taxon>
        <taxon>Spermatophyta</taxon>
        <taxon>Magnoliopsida</taxon>
        <taxon>eudicotyledons</taxon>
        <taxon>Gunneridae</taxon>
        <taxon>Pentapetalae</taxon>
        <taxon>asterids</taxon>
        <taxon>lamiids</taxon>
        <taxon>Solanales</taxon>
        <taxon>Convolvulaceae</taxon>
        <taxon>Cuscuteae</taxon>
        <taxon>Cuscuta</taxon>
        <taxon>Cuscuta subgen. Cuscuta</taxon>
    </lineage>
</organism>
<dbReference type="SMART" id="SM00220">
    <property type="entry name" value="S_TKc"/>
    <property type="match status" value="1"/>
</dbReference>
<dbReference type="Pfam" id="PF07714">
    <property type="entry name" value="PK_Tyr_Ser-Thr"/>
    <property type="match status" value="1"/>
</dbReference>
<evidence type="ECO:0000313" key="6">
    <source>
        <dbReference type="Proteomes" id="UP001152523"/>
    </source>
</evidence>
<protein>
    <recommendedName>
        <fullName evidence="4">Protein kinase domain-containing protein</fullName>
    </recommendedName>
</protein>
<evidence type="ECO:0000313" key="5">
    <source>
        <dbReference type="EMBL" id="CAH9144399.1"/>
    </source>
</evidence>
<dbReference type="Gene3D" id="3.30.200.20">
    <property type="entry name" value="Phosphorylase Kinase, domain 1"/>
    <property type="match status" value="1"/>
</dbReference>
<dbReference type="InterPro" id="IPR011009">
    <property type="entry name" value="Kinase-like_dom_sf"/>
</dbReference>
<dbReference type="GO" id="GO:0004672">
    <property type="term" value="F:protein kinase activity"/>
    <property type="evidence" value="ECO:0007669"/>
    <property type="project" value="InterPro"/>
</dbReference>
<dbReference type="PANTHER" id="PTHR27001:SF931">
    <property type="entry name" value="OS11G0664100 PROTEIN"/>
    <property type="match status" value="1"/>
</dbReference>
<evidence type="ECO:0000256" key="2">
    <source>
        <dbReference type="ARBA" id="ARBA00022840"/>
    </source>
</evidence>
<comment type="caution">
    <text evidence="5">The sequence shown here is derived from an EMBL/GenBank/DDBJ whole genome shotgun (WGS) entry which is preliminary data.</text>
</comment>
<evidence type="ECO:0000259" key="4">
    <source>
        <dbReference type="PROSITE" id="PS50011"/>
    </source>
</evidence>
<feature type="domain" description="Protein kinase" evidence="4">
    <location>
        <begin position="70"/>
        <end position="319"/>
    </location>
</feature>
<accession>A0AAV0G8U3</accession>
<dbReference type="GO" id="GO:0005886">
    <property type="term" value="C:plasma membrane"/>
    <property type="evidence" value="ECO:0007669"/>
    <property type="project" value="TreeGrafter"/>
</dbReference>
<dbReference type="InterPro" id="IPR000719">
    <property type="entry name" value="Prot_kinase_dom"/>
</dbReference>
<evidence type="ECO:0000256" key="1">
    <source>
        <dbReference type="ARBA" id="ARBA00022741"/>
    </source>
</evidence>
<feature type="region of interest" description="Disordered" evidence="3">
    <location>
        <begin position="323"/>
        <end position="346"/>
    </location>
</feature>
<keyword evidence="2" id="KW-0067">ATP-binding</keyword>
<evidence type="ECO:0000256" key="3">
    <source>
        <dbReference type="SAM" id="MobiDB-lite"/>
    </source>
</evidence>
<reference evidence="5" key="1">
    <citation type="submission" date="2022-07" db="EMBL/GenBank/DDBJ databases">
        <authorList>
            <person name="Macas J."/>
            <person name="Novak P."/>
            <person name="Neumann P."/>
        </authorList>
    </citation>
    <scope>NUCLEOTIDE SEQUENCE</scope>
</reference>
<gene>
    <name evidence="5" type="ORF">CEPIT_LOCUS41409</name>
</gene>
<proteinExistence type="predicted"/>
<dbReference type="SUPFAM" id="SSF56112">
    <property type="entry name" value="Protein kinase-like (PK-like)"/>
    <property type="match status" value="1"/>
</dbReference>